<dbReference type="EMBL" id="CAJPDT010000014">
    <property type="protein sequence ID" value="CAF9914908.1"/>
    <property type="molecule type" value="Genomic_DNA"/>
</dbReference>
<feature type="region of interest" description="Disordered" evidence="8">
    <location>
        <begin position="104"/>
        <end position="140"/>
    </location>
</feature>
<accession>A0A8H3F3C0</accession>
<feature type="compositionally biased region" description="Polar residues" evidence="8">
    <location>
        <begin position="129"/>
        <end position="139"/>
    </location>
</feature>
<organism evidence="10 11">
    <name type="scientific">Imshaugia aleurites</name>
    <dbReference type="NCBI Taxonomy" id="172621"/>
    <lineage>
        <taxon>Eukaryota</taxon>
        <taxon>Fungi</taxon>
        <taxon>Dikarya</taxon>
        <taxon>Ascomycota</taxon>
        <taxon>Pezizomycotina</taxon>
        <taxon>Lecanoromycetes</taxon>
        <taxon>OSLEUM clade</taxon>
        <taxon>Lecanoromycetidae</taxon>
        <taxon>Lecanorales</taxon>
        <taxon>Lecanorineae</taxon>
        <taxon>Parmeliaceae</taxon>
        <taxon>Imshaugia</taxon>
    </lineage>
</organism>
<dbReference type="Gene3D" id="4.10.240.10">
    <property type="entry name" value="Zn(2)-C6 fungal-type DNA-binding domain"/>
    <property type="match status" value="1"/>
</dbReference>
<dbReference type="GO" id="GO:0000981">
    <property type="term" value="F:DNA-binding transcription factor activity, RNA polymerase II-specific"/>
    <property type="evidence" value="ECO:0007669"/>
    <property type="project" value="InterPro"/>
</dbReference>
<evidence type="ECO:0000256" key="6">
    <source>
        <dbReference type="ARBA" id="ARBA00023163"/>
    </source>
</evidence>
<dbReference type="InterPro" id="IPR051615">
    <property type="entry name" value="Transcr_Regulatory_Elem"/>
</dbReference>
<feature type="compositionally biased region" description="Low complexity" evidence="8">
    <location>
        <begin position="660"/>
        <end position="669"/>
    </location>
</feature>
<dbReference type="InterPro" id="IPR036864">
    <property type="entry name" value="Zn2-C6_fun-type_DNA-bd_sf"/>
</dbReference>
<dbReference type="InterPro" id="IPR001138">
    <property type="entry name" value="Zn2Cys6_DnaBD"/>
</dbReference>
<evidence type="ECO:0000256" key="2">
    <source>
        <dbReference type="ARBA" id="ARBA00022723"/>
    </source>
</evidence>
<feature type="region of interest" description="Disordered" evidence="8">
    <location>
        <begin position="629"/>
        <end position="685"/>
    </location>
</feature>
<dbReference type="SMART" id="SM00906">
    <property type="entry name" value="Fungal_trans"/>
    <property type="match status" value="1"/>
</dbReference>
<dbReference type="Proteomes" id="UP000664534">
    <property type="component" value="Unassembled WGS sequence"/>
</dbReference>
<keyword evidence="6" id="KW-0804">Transcription</keyword>
<dbReference type="Pfam" id="PF00172">
    <property type="entry name" value="Zn_clus"/>
    <property type="match status" value="1"/>
</dbReference>
<keyword evidence="2" id="KW-0479">Metal-binding</keyword>
<name>A0A8H3F3C0_9LECA</name>
<dbReference type="AlphaFoldDB" id="A0A8H3F3C0"/>
<comment type="caution">
    <text evidence="10">The sequence shown here is derived from an EMBL/GenBank/DDBJ whole genome shotgun (WGS) entry which is preliminary data.</text>
</comment>
<keyword evidence="7" id="KW-0539">Nucleus</keyword>
<evidence type="ECO:0000313" key="11">
    <source>
        <dbReference type="Proteomes" id="UP000664534"/>
    </source>
</evidence>
<dbReference type="GO" id="GO:0005634">
    <property type="term" value="C:nucleus"/>
    <property type="evidence" value="ECO:0007669"/>
    <property type="project" value="UniProtKB-SubCell"/>
</dbReference>
<keyword evidence="11" id="KW-1185">Reference proteome</keyword>
<dbReference type="SMART" id="SM00066">
    <property type="entry name" value="GAL4"/>
    <property type="match status" value="1"/>
</dbReference>
<evidence type="ECO:0000256" key="7">
    <source>
        <dbReference type="ARBA" id="ARBA00023242"/>
    </source>
</evidence>
<feature type="domain" description="Zn(2)-C6 fungal-type" evidence="9">
    <location>
        <begin position="32"/>
        <end position="62"/>
    </location>
</feature>
<dbReference type="Pfam" id="PF04082">
    <property type="entry name" value="Fungal_trans"/>
    <property type="match status" value="1"/>
</dbReference>
<evidence type="ECO:0000256" key="4">
    <source>
        <dbReference type="ARBA" id="ARBA00023015"/>
    </source>
</evidence>
<reference evidence="10" key="1">
    <citation type="submission" date="2021-03" db="EMBL/GenBank/DDBJ databases">
        <authorList>
            <person name="Tagirdzhanova G."/>
        </authorList>
    </citation>
    <scope>NUCLEOTIDE SEQUENCE</scope>
</reference>
<keyword evidence="4" id="KW-0805">Transcription regulation</keyword>
<dbReference type="PANTHER" id="PTHR31313">
    <property type="entry name" value="TY1 ENHANCER ACTIVATOR"/>
    <property type="match status" value="1"/>
</dbReference>
<gene>
    <name evidence="10" type="ORF">IMSHALPRED_002278</name>
</gene>
<dbReference type="PANTHER" id="PTHR31313:SF85">
    <property type="entry name" value="ZN(II)2CYS6 TRANSCRIPTION FACTOR (EUROFUNG)"/>
    <property type="match status" value="1"/>
</dbReference>
<sequence length="762" mass="85678">MAPSPLESLGNVVGDGTGSKSKGKEVRKYGFACANCRKRKAKCDGGIPSCERCLSNGETCYFNKAPSVTYSLALQARVDTCEALLKHLRIATEQERSRLLEEYFNGGRERNGNGKRKRVSNTEERLDESVTTEFSSSENELTEILNETSVDEDGRICFYGTTSSFHLQPDKVLRPQASERPDTALMLSNDMAPWERTFQWQSSLNLDTPSPSLSTSAQTDIGMYLNSDVDSQLCNELLETYWCWPHHLHLVLCRKIFMRDLTSSGPYVTPFLLNAVLAQAARYSDRPEASKLSQTFAQRTLDTLPAELDKGSSIPTIQALLIFSARECACGRTSQGWLYSGMAFRMMRDMGIHIPPRKLSHLGGHFSPAELALRQQVFWSCYTWDKTMSLCLGRAPAMHDVIAPPTNDILLDGEEAEDEAWRPRFSTLSALEVGVTQKARSNSRFVAYCQLCVIIDEVLATLYSKPHSVQNHLQGFLDRSIEKLEKWAQRLSSNLYVREDSRSVSCPPLHILLLNLLYHATIILLCRPYRSKQPHAQKMATTAAGMIDRLFMLHIRRFGFRVITYLESYTMFVASTINILDLKEGIDEEGAGARLALSLEILRNATSTPSNARCVEIIEQLLRKEEKPRDHGLLEATPGQPLAANVEDIQDQNRSRRRSSAQSTTQQRAPIPQFGFDPQAPGPSQGVDEYAYMSLGNEFPQLYDQTGFIPSTGSLLSSESQVETPMRWLADNIGTNPRPELWMMMDMDFAKDCNDPPFQDHR</sequence>
<evidence type="ECO:0000256" key="8">
    <source>
        <dbReference type="SAM" id="MobiDB-lite"/>
    </source>
</evidence>
<dbReference type="PROSITE" id="PS50048">
    <property type="entry name" value="ZN2_CY6_FUNGAL_2"/>
    <property type="match status" value="1"/>
</dbReference>
<dbReference type="GO" id="GO:0003677">
    <property type="term" value="F:DNA binding"/>
    <property type="evidence" value="ECO:0007669"/>
    <property type="project" value="UniProtKB-KW"/>
</dbReference>
<evidence type="ECO:0000259" key="9">
    <source>
        <dbReference type="PROSITE" id="PS50048"/>
    </source>
</evidence>
<protein>
    <recommendedName>
        <fullName evidence="9">Zn(2)-C6 fungal-type domain-containing protein</fullName>
    </recommendedName>
</protein>
<feature type="region of interest" description="Disordered" evidence="8">
    <location>
        <begin position="1"/>
        <end position="23"/>
    </location>
</feature>
<evidence type="ECO:0000256" key="3">
    <source>
        <dbReference type="ARBA" id="ARBA00022833"/>
    </source>
</evidence>
<keyword evidence="5" id="KW-0238">DNA-binding</keyword>
<comment type="subcellular location">
    <subcellularLocation>
        <location evidence="1">Nucleus</location>
    </subcellularLocation>
</comment>
<dbReference type="GO" id="GO:0006351">
    <property type="term" value="P:DNA-templated transcription"/>
    <property type="evidence" value="ECO:0007669"/>
    <property type="project" value="InterPro"/>
</dbReference>
<proteinExistence type="predicted"/>
<dbReference type="GO" id="GO:0008270">
    <property type="term" value="F:zinc ion binding"/>
    <property type="evidence" value="ECO:0007669"/>
    <property type="project" value="InterPro"/>
</dbReference>
<dbReference type="InterPro" id="IPR007219">
    <property type="entry name" value="XnlR_reg_dom"/>
</dbReference>
<evidence type="ECO:0000256" key="1">
    <source>
        <dbReference type="ARBA" id="ARBA00004123"/>
    </source>
</evidence>
<dbReference type="CDD" id="cd00067">
    <property type="entry name" value="GAL4"/>
    <property type="match status" value="1"/>
</dbReference>
<keyword evidence="3" id="KW-0862">Zinc</keyword>
<evidence type="ECO:0000313" key="10">
    <source>
        <dbReference type="EMBL" id="CAF9914908.1"/>
    </source>
</evidence>
<evidence type="ECO:0000256" key="5">
    <source>
        <dbReference type="ARBA" id="ARBA00023125"/>
    </source>
</evidence>
<dbReference type="OrthoDB" id="4161332at2759"/>
<dbReference type="CDD" id="cd12148">
    <property type="entry name" value="fungal_TF_MHR"/>
    <property type="match status" value="1"/>
</dbReference>
<dbReference type="SUPFAM" id="SSF57701">
    <property type="entry name" value="Zn2/Cys6 DNA-binding domain"/>
    <property type="match status" value="1"/>
</dbReference>
<dbReference type="PROSITE" id="PS00463">
    <property type="entry name" value="ZN2_CY6_FUNGAL_1"/>
    <property type="match status" value="1"/>
</dbReference>